<organism evidence="1 2">
    <name type="scientific">Pleuronectes platessa</name>
    <name type="common">European plaice</name>
    <dbReference type="NCBI Taxonomy" id="8262"/>
    <lineage>
        <taxon>Eukaryota</taxon>
        <taxon>Metazoa</taxon>
        <taxon>Chordata</taxon>
        <taxon>Craniata</taxon>
        <taxon>Vertebrata</taxon>
        <taxon>Euteleostomi</taxon>
        <taxon>Actinopterygii</taxon>
        <taxon>Neopterygii</taxon>
        <taxon>Teleostei</taxon>
        <taxon>Neoteleostei</taxon>
        <taxon>Acanthomorphata</taxon>
        <taxon>Carangaria</taxon>
        <taxon>Pleuronectiformes</taxon>
        <taxon>Pleuronectoidei</taxon>
        <taxon>Pleuronectidae</taxon>
        <taxon>Pleuronectes</taxon>
    </lineage>
</organism>
<protein>
    <submittedName>
        <fullName evidence="1">Uncharacterized protein</fullName>
    </submittedName>
</protein>
<dbReference type="EMBL" id="CADEAL010003290">
    <property type="protein sequence ID" value="CAB1444101.1"/>
    <property type="molecule type" value="Genomic_DNA"/>
</dbReference>
<evidence type="ECO:0000313" key="2">
    <source>
        <dbReference type="Proteomes" id="UP001153269"/>
    </source>
</evidence>
<proteinExistence type="predicted"/>
<sequence length="99" mass="11334">MSGFHDFKPVKVFFCKGFITHSPFSFQPIAPCVPTEEAPLPPCLQEPREECVTGNFAGRTDYILRLLLSRRRTVVARPPRGDLARRMRTRCLLGRLFGR</sequence>
<keyword evidence="2" id="KW-1185">Reference proteome</keyword>
<name>A0A9N7YTQ7_PLEPL</name>
<evidence type="ECO:0000313" key="1">
    <source>
        <dbReference type="EMBL" id="CAB1444101.1"/>
    </source>
</evidence>
<dbReference type="Proteomes" id="UP001153269">
    <property type="component" value="Unassembled WGS sequence"/>
</dbReference>
<gene>
    <name evidence="1" type="ORF">PLEPLA_LOCUS31817</name>
</gene>
<accession>A0A9N7YTQ7</accession>
<reference evidence="1" key="1">
    <citation type="submission" date="2020-03" db="EMBL/GenBank/DDBJ databases">
        <authorList>
            <person name="Weist P."/>
        </authorList>
    </citation>
    <scope>NUCLEOTIDE SEQUENCE</scope>
</reference>
<dbReference type="AlphaFoldDB" id="A0A9N7YTQ7"/>
<comment type="caution">
    <text evidence="1">The sequence shown here is derived from an EMBL/GenBank/DDBJ whole genome shotgun (WGS) entry which is preliminary data.</text>
</comment>